<evidence type="ECO:0000256" key="2">
    <source>
        <dbReference type="ARBA" id="ARBA00007282"/>
    </source>
</evidence>
<name>A0A200RBX0_MACCD</name>
<feature type="transmembrane region" description="Helical" evidence="8">
    <location>
        <begin position="125"/>
        <end position="144"/>
    </location>
</feature>
<feature type="domain" description="Wax synthase" evidence="9">
    <location>
        <begin position="15"/>
        <end position="101"/>
    </location>
</feature>
<dbReference type="EMBL" id="MVGT01000143">
    <property type="protein sequence ID" value="OVA20218.1"/>
    <property type="molecule type" value="Genomic_DNA"/>
</dbReference>
<protein>
    <recommendedName>
        <fullName evidence="9">Wax synthase domain-containing protein</fullName>
    </recommendedName>
</protein>
<dbReference type="OMA" id="CTESIAF"/>
<keyword evidence="3" id="KW-0808">Transferase</keyword>
<dbReference type="Proteomes" id="UP000195402">
    <property type="component" value="Unassembled WGS sequence"/>
</dbReference>
<comment type="similarity">
    <text evidence="2">Belongs to the wax synthase family.</text>
</comment>
<dbReference type="PANTHER" id="PTHR31595:SF70">
    <property type="entry name" value="LONG-CHAIN-ALCOHOL O-FATTY-ACYLTRANSFERASE 3-RELATED"/>
    <property type="match status" value="1"/>
</dbReference>
<keyword evidence="11" id="KW-1185">Reference proteome</keyword>
<feature type="transmembrane region" description="Helical" evidence="8">
    <location>
        <begin position="62"/>
        <end position="83"/>
    </location>
</feature>
<dbReference type="PANTHER" id="PTHR31595">
    <property type="entry name" value="LONG-CHAIN-ALCOHOL O-FATTY-ACYLTRANSFERASE 3-RELATED"/>
    <property type="match status" value="1"/>
</dbReference>
<keyword evidence="5 8" id="KW-1133">Transmembrane helix</keyword>
<dbReference type="GO" id="GO:0008374">
    <property type="term" value="F:O-acyltransferase activity"/>
    <property type="evidence" value="ECO:0007669"/>
    <property type="project" value="InterPro"/>
</dbReference>
<keyword evidence="7" id="KW-0012">Acyltransferase</keyword>
<evidence type="ECO:0000259" key="9">
    <source>
        <dbReference type="Pfam" id="PF13813"/>
    </source>
</evidence>
<dbReference type="STRING" id="56857.A0A200RBX0"/>
<evidence type="ECO:0000256" key="1">
    <source>
        <dbReference type="ARBA" id="ARBA00004141"/>
    </source>
</evidence>
<dbReference type="GO" id="GO:0016020">
    <property type="term" value="C:membrane"/>
    <property type="evidence" value="ECO:0007669"/>
    <property type="project" value="UniProtKB-SubCell"/>
</dbReference>
<evidence type="ECO:0000256" key="7">
    <source>
        <dbReference type="ARBA" id="ARBA00023315"/>
    </source>
</evidence>
<evidence type="ECO:0000256" key="4">
    <source>
        <dbReference type="ARBA" id="ARBA00022692"/>
    </source>
</evidence>
<dbReference type="InterPro" id="IPR032805">
    <property type="entry name" value="Wax_synthase_dom"/>
</dbReference>
<evidence type="ECO:0000256" key="3">
    <source>
        <dbReference type="ARBA" id="ARBA00022679"/>
    </source>
</evidence>
<dbReference type="AlphaFoldDB" id="A0A200RBX0"/>
<keyword evidence="6 8" id="KW-0472">Membrane</keyword>
<dbReference type="GO" id="GO:0006629">
    <property type="term" value="P:lipid metabolic process"/>
    <property type="evidence" value="ECO:0007669"/>
    <property type="project" value="InterPro"/>
</dbReference>
<comment type="subcellular location">
    <subcellularLocation>
        <location evidence="1">Membrane</location>
        <topology evidence="1">Multi-pass membrane protein</topology>
    </subcellularLocation>
</comment>
<gene>
    <name evidence="10" type="ORF">BVC80_157g5</name>
</gene>
<proteinExistence type="inferred from homology"/>
<keyword evidence="4 8" id="KW-0812">Transmembrane</keyword>
<dbReference type="InterPro" id="IPR044851">
    <property type="entry name" value="Wax_synthase"/>
</dbReference>
<dbReference type="InParanoid" id="A0A200RBX0"/>
<accession>A0A200RBX0</accession>
<evidence type="ECO:0000256" key="8">
    <source>
        <dbReference type="SAM" id="Phobius"/>
    </source>
</evidence>
<evidence type="ECO:0000313" key="10">
    <source>
        <dbReference type="EMBL" id="OVA20218.1"/>
    </source>
</evidence>
<evidence type="ECO:0000256" key="6">
    <source>
        <dbReference type="ARBA" id="ARBA00023136"/>
    </source>
</evidence>
<sequence>MGATLARTALGLELEPQFNEPYLSTSLQDFWGRRWNLMVTSILRPTVYDPIIPICTRIFGRWAPVPGVVLTFVVSGLMHELMFYHITRVDPTWEVMWFFVLHGICTALEVILKKALTDRCRLHPWVSRPLTIGFVVVTGFWLFFPKFLRNGVDVKAIAEFRSLVDFVQNNMKL</sequence>
<evidence type="ECO:0000313" key="11">
    <source>
        <dbReference type="Proteomes" id="UP000195402"/>
    </source>
</evidence>
<comment type="caution">
    <text evidence="10">The sequence shown here is derived from an EMBL/GenBank/DDBJ whole genome shotgun (WGS) entry which is preliminary data.</text>
</comment>
<reference evidence="10 11" key="1">
    <citation type="journal article" date="2017" name="Mol. Plant">
        <title>The Genome of Medicinal Plant Macleaya cordata Provides New Insights into Benzylisoquinoline Alkaloids Metabolism.</title>
        <authorList>
            <person name="Liu X."/>
            <person name="Liu Y."/>
            <person name="Huang P."/>
            <person name="Ma Y."/>
            <person name="Qing Z."/>
            <person name="Tang Q."/>
            <person name="Cao H."/>
            <person name="Cheng P."/>
            <person name="Zheng Y."/>
            <person name="Yuan Z."/>
            <person name="Zhou Y."/>
            <person name="Liu J."/>
            <person name="Tang Z."/>
            <person name="Zhuo Y."/>
            <person name="Zhang Y."/>
            <person name="Yu L."/>
            <person name="Huang J."/>
            <person name="Yang P."/>
            <person name="Peng Q."/>
            <person name="Zhang J."/>
            <person name="Jiang W."/>
            <person name="Zhang Z."/>
            <person name="Lin K."/>
            <person name="Ro D.K."/>
            <person name="Chen X."/>
            <person name="Xiong X."/>
            <person name="Shang Y."/>
            <person name="Huang S."/>
            <person name="Zeng J."/>
        </authorList>
    </citation>
    <scope>NUCLEOTIDE SEQUENCE [LARGE SCALE GENOMIC DNA]</scope>
    <source>
        <strain evidence="11">cv. BLH2017</strain>
        <tissue evidence="10">Root</tissue>
    </source>
</reference>
<dbReference type="Pfam" id="PF13813">
    <property type="entry name" value="MBOAT_2"/>
    <property type="match status" value="1"/>
</dbReference>
<organism evidence="10 11">
    <name type="scientific">Macleaya cordata</name>
    <name type="common">Five-seeded plume-poppy</name>
    <name type="synonym">Bocconia cordata</name>
    <dbReference type="NCBI Taxonomy" id="56857"/>
    <lineage>
        <taxon>Eukaryota</taxon>
        <taxon>Viridiplantae</taxon>
        <taxon>Streptophyta</taxon>
        <taxon>Embryophyta</taxon>
        <taxon>Tracheophyta</taxon>
        <taxon>Spermatophyta</taxon>
        <taxon>Magnoliopsida</taxon>
        <taxon>Ranunculales</taxon>
        <taxon>Papaveraceae</taxon>
        <taxon>Papaveroideae</taxon>
        <taxon>Macleaya</taxon>
    </lineage>
</organism>
<evidence type="ECO:0000256" key="5">
    <source>
        <dbReference type="ARBA" id="ARBA00022989"/>
    </source>
</evidence>
<feature type="transmembrane region" description="Helical" evidence="8">
    <location>
        <begin position="95"/>
        <end position="113"/>
    </location>
</feature>
<dbReference type="OrthoDB" id="1077582at2759"/>